<dbReference type="Pfam" id="PF00076">
    <property type="entry name" value="RRM_1"/>
    <property type="match status" value="1"/>
</dbReference>
<dbReference type="InterPro" id="IPR000504">
    <property type="entry name" value="RRM_dom"/>
</dbReference>
<dbReference type="InterPro" id="IPR035979">
    <property type="entry name" value="RBD_domain_sf"/>
</dbReference>
<dbReference type="SUPFAM" id="SSF54928">
    <property type="entry name" value="RNA-binding domain, RBD"/>
    <property type="match status" value="1"/>
</dbReference>
<keyword evidence="1" id="KW-0694">RNA-binding</keyword>
<gene>
    <name evidence="3" type="ORF">V6N11_046386</name>
</gene>
<comment type="caution">
    <text evidence="3">The sequence shown here is derived from an EMBL/GenBank/DDBJ whole genome shotgun (WGS) entry which is preliminary data.</text>
</comment>
<organism evidence="3 4">
    <name type="scientific">Hibiscus sabdariffa</name>
    <name type="common">roselle</name>
    <dbReference type="NCBI Taxonomy" id="183260"/>
    <lineage>
        <taxon>Eukaryota</taxon>
        <taxon>Viridiplantae</taxon>
        <taxon>Streptophyta</taxon>
        <taxon>Embryophyta</taxon>
        <taxon>Tracheophyta</taxon>
        <taxon>Spermatophyta</taxon>
        <taxon>Magnoliopsida</taxon>
        <taxon>eudicotyledons</taxon>
        <taxon>Gunneridae</taxon>
        <taxon>Pentapetalae</taxon>
        <taxon>rosids</taxon>
        <taxon>malvids</taxon>
        <taxon>Malvales</taxon>
        <taxon>Malvaceae</taxon>
        <taxon>Malvoideae</taxon>
        <taxon>Hibiscus</taxon>
    </lineage>
</organism>
<dbReference type="PROSITE" id="PS50102">
    <property type="entry name" value="RRM"/>
    <property type="match status" value="1"/>
</dbReference>
<keyword evidence="4" id="KW-1185">Reference proteome</keyword>
<dbReference type="Gene3D" id="3.30.70.330">
    <property type="match status" value="1"/>
</dbReference>
<name>A0ABR2P1Y1_9ROSI</name>
<reference evidence="3 4" key="1">
    <citation type="journal article" date="2024" name="G3 (Bethesda)">
        <title>Genome assembly of Hibiscus sabdariffa L. provides insights into metabolisms of medicinal natural products.</title>
        <authorList>
            <person name="Kim T."/>
        </authorList>
    </citation>
    <scope>NUCLEOTIDE SEQUENCE [LARGE SCALE GENOMIC DNA]</scope>
    <source>
        <strain evidence="3">TK-2024</strain>
        <tissue evidence="3">Old leaves</tissue>
    </source>
</reference>
<proteinExistence type="predicted"/>
<feature type="domain" description="RRM" evidence="2">
    <location>
        <begin position="1"/>
        <end position="75"/>
    </location>
</feature>
<dbReference type="CDD" id="cd00590">
    <property type="entry name" value="RRM_SF"/>
    <property type="match status" value="1"/>
</dbReference>
<dbReference type="EMBL" id="JBBPBN010000085">
    <property type="protein sequence ID" value="KAK8982465.1"/>
    <property type="molecule type" value="Genomic_DNA"/>
</dbReference>
<evidence type="ECO:0000256" key="1">
    <source>
        <dbReference type="PROSITE-ProRule" id="PRU00176"/>
    </source>
</evidence>
<evidence type="ECO:0000259" key="2">
    <source>
        <dbReference type="PROSITE" id="PS50102"/>
    </source>
</evidence>
<protein>
    <recommendedName>
        <fullName evidence="2">RRM domain-containing protein</fullName>
    </recommendedName>
</protein>
<evidence type="ECO:0000313" key="4">
    <source>
        <dbReference type="Proteomes" id="UP001396334"/>
    </source>
</evidence>
<dbReference type="Proteomes" id="UP001396334">
    <property type="component" value="Unassembled WGS sequence"/>
</dbReference>
<evidence type="ECO:0000313" key="3">
    <source>
        <dbReference type="EMBL" id="KAK8982465.1"/>
    </source>
</evidence>
<accession>A0ABR2P1Y1</accession>
<dbReference type="InterPro" id="IPR012677">
    <property type="entry name" value="Nucleotide-bd_a/b_plait_sf"/>
</dbReference>
<sequence length="257" mass="28188">MSSTLERGLGALSLASQDLRHGEVVNVYIARKKSRGDKRFGFVRMKNLEETNRVTQRLNGAILYGSRLVVKIARDNQGQSWKRNTTGRSQSTEFKKTGIIMDDEAVVQKEIGFNDGTLYPLCNQRKKTEKSFEKSDESDQNLTAIHGYGDEESNKKVCSLGHDEKLTAGNSVGTQRVISVEKVSQKINKADGSGNDSIGVSLSRVGPENKITVTKKLKVGQWANPLQPASRVNCCQSLSWPELLTSGGVNEGAKVPC</sequence>